<dbReference type="InterPro" id="IPR051055">
    <property type="entry name" value="PIF1_helicase"/>
</dbReference>
<evidence type="ECO:0000313" key="18">
    <source>
        <dbReference type="Proteomes" id="UP000186303"/>
    </source>
</evidence>
<feature type="region of interest" description="Disordered" evidence="15">
    <location>
        <begin position="451"/>
        <end position="475"/>
    </location>
</feature>
<dbReference type="GO" id="GO:0006281">
    <property type="term" value="P:DNA repair"/>
    <property type="evidence" value="ECO:0007669"/>
    <property type="project" value="UniProtKB-UniRule"/>
</dbReference>
<evidence type="ECO:0000256" key="11">
    <source>
        <dbReference type="ARBA" id="ARBA00023204"/>
    </source>
</evidence>
<evidence type="ECO:0000256" key="10">
    <source>
        <dbReference type="ARBA" id="ARBA00023172"/>
    </source>
</evidence>
<dbReference type="CDD" id="cd18037">
    <property type="entry name" value="DEXSc_Pif1_like"/>
    <property type="match status" value="1"/>
</dbReference>
<evidence type="ECO:0000313" key="17">
    <source>
        <dbReference type="EMBL" id="SHO79692.1"/>
    </source>
</evidence>
<dbReference type="SUPFAM" id="SSF52540">
    <property type="entry name" value="P-loop containing nucleoside triphosphate hydrolases"/>
    <property type="match status" value="2"/>
</dbReference>
<dbReference type="InterPro" id="IPR003593">
    <property type="entry name" value="AAA+_ATPase"/>
</dbReference>
<dbReference type="STRING" id="1230383.A0A1M8AB69"/>
<dbReference type="GO" id="GO:0005730">
    <property type="term" value="C:nucleolus"/>
    <property type="evidence" value="ECO:0007669"/>
    <property type="project" value="UniProtKB-SubCell"/>
</dbReference>
<dbReference type="GO" id="GO:0005739">
    <property type="term" value="C:mitochondrion"/>
    <property type="evidence" value="ECO:0007669"/>
    <property type="project" value="UniProtKB-SubCell"/>
</dbReference>
<dbReference type="InterPro" id="IPR027417">
    <property type="entry name" value="P-loop_NTPase"/>
</dbReference>
<dbReference type="GO" id="GO:0003697">
    <property type="term" value="F:single-stranded DNA binding"/>
    <property type="evidence" value="ECO:0007669"/>
    <property type="project" value="UniProtKB-ARBA"/>
</dbReference>
<dbReference type="Pfam" id="PF05970">
    <property type="entry name" value="PIF1"/>
    <property type="match status" value="1"/>
</dbReference>
<keyword evidence="8 14" id="KW-0238">DNA-binding</keyword>
<dbReference type="AlphaFoldDB" id="A0A1M8AB69"/>
<dbReference type="GO" id="GO:0000723">
    <property type="term" value="P:telomere maintenance"/>
    <property type="evidence" value="ECO:0007669"/>
    <property type="project" value="InterPro"/>
</dbReference>
<feature type="DNA-binding region" evidence="14">
    <location>
        <begin position="546"/>
        <end position="565"/>
    </location>
</feature>
<dbReference type="InterPro" id="IPR010285">
    <property type="entry name" value="DNA_helicase_pif1-like_DEAD"/>
</dbReference>
<keyword evidence="7 14" id="KW-0067">ATP-binding</keyword>
<comment type="function">
    <text evidence="14">DNA-dependent ATPase and 5'-3' DNA helicase required for the maintenance of both mitochondrial and nuclear genome stability.</text>
</comment>
<proteinExistence type="inferred from homology"/>
<evidence type="ECO:0000259" key="16">
    <source>
        <dbReference type="SMART" id="SM00382"/>
    </source>
</evidence>
<evidence type="ECO:0000256" key="5">
    <source>
        <dbReference type="ARBA" id="ARBA00022801"/>
    </source>
</evidence>
<dbReference type="SMART" id="SM00382">
    <property type="entry name" value="AAA"/>
    <property type="match status" value="1"/>
</dbReference>
<keyword evidence="3 14" id="KW-0547">Nucleotide-binding</keyword>
<keyword evidence="4 14" id="KW-0227">DNA damage</keyword>
<dbReference type="OrthoDB" id="432234at2759"/>
<comment type="subunit">
    <text evidence="14">Monomer.</text>
</comment>
<dbReference type="GO" id="GO:0016887">
    <property type="term" value="F:ATP hydrolysis activity"/>
    <property type="evidence" value="ECO:0007669"/>
    <property type="project" value="RHEA"/>
</dbReference>
<dbReference type="InterPro" id="IPR049163">
    <property type="entry name" value="Pif1-like_2B_dom"/>
</dbReference>
<dbReference type="PANTHER" id="PTHR47642">
    <property type="entry name" value="ATP-DEPENDENT DNA HELICASE"/>
    <property type="match status" value="1"/>
</dbReference>
<evidence type="ECO:0000256" key="3">
    <source>
        <dbReference type="ARBA" id="ARBA00022741"/>
    </source>
</evidence>
<keyword evidence="11 14" id="KW-0234">DNA repair</keyword>
<dbReference type="GO" id="GO:0005524">
    <property type="term" value="F:ATP binding"/>
    <property type="evidence" value="ECO:0007669"/>
    <property type="project" value="UniProtKB-UniRule"/>
</dbReference>
<keyword evidence="13 14" id="KW-0539">Nucleus</keyword>
<comment type="catalytic activity">
    <reaction evidence="14">
        <text>ATP + H2O = ADP + phosphate + H(+)</text>
        <dbReference type="Rhea" id="RHEA:13065"/>
        <dbReference type="ChEBI" id="CHEBI:15377"/>
        <dbReference type="ChEBI" id="CHEBI:15378"/>
        <dbReference type="ChEBI" id="CHEBI:30616"/>
        <dbReference type="ChEBI" id="CHEBI:43474"/>
        <dbReference type="ChEBI" id="CHEBI:456216"/>
        <dbReference type="EC" id="5.6.2.3"/>
    </reaction>
</comment>
<keyword evidence="9 14" id="KW-0496">Mitochondrion</keyword>
<comment type="caution">
    <text evidence="14">Lacks conserved residue(s) required for the propagation of feature annotation.</text>
</comment>
<keyword evidence="5 14" id="KW-0378">Hydrolase</keyword>
<comment type="subcellular location">
    <subcellularLocation>
        <location evidence="2">Nucleus</location>
        <location evidence="2">Nucleolus</location>
    </subcellularLocation>
    <subcellularLocation>
        <location evidence="14">Nucleus</location>
    </subcellularLocation>
    <subcellularLocation>
        <location evidence="14">Mitochondrion</location>
    </subcellularLocation>
</comment>
<sequence>MPDELRSGLRMLKRTWSSGESGPPKNEASPAPPRTLSEHNAPLSAAVPESMADFEPFVESPPPWKENRAPTAKRTKTSSDSSLFDLVGPPVKDLSRTLSTGPAAPVAPEHRATAKVFLSPEQQRILDAVVTQGRNVFFTGSAGAGKSHLLRQIIQDLRRKFQSKSDAVAVTASTGIAACNIGGITLHSFGGVGLAKESPERLLTYIRRNRGAVTRWMRTQVLIIDEVSMLESKLFEKLEAIARMIRKSTKPFGGMQIVMTGDFFQLPPVSVQGDAHFVFESPKWSEVIQDQFNLTQVFRQKDHRFVGMLNEMRLGKLSPDTVRAFSQLDRVPALPDGITPTELYPLRRDVERANKQRLDALDTEARTYTSLDGGSLPPDQRERVLDNFMAPRQVFLKKGAQVMLIKNLDSTLANGSIGTVLDFMDESTFQNTYGDDADLLRTDVAETLLARAERAPGATRTSRSPEKDQPRSAQWPLVRFHLGRGKVRDQLVRPETWKNEDPHGDVVACRTQVPLLLAWAMSIHKSQGQTLPYCRIDLRRVFEKGQAYVALSRATSLDALQVVGFQPTKVMAHPKVIRWSQNQFRD</sequence>
<evidence type="ECO:0000256" key="8">
    <source>
        <dbReference type="ARBA" id="ARBA00023125"/>
    </source>
</evidence>
<keyword evidence="10 14" id="KW-0233">DNA recombination</keyword>
<reference evidence="18" key="1">
    <citation type="journal article" date="2017" name="Nucleic Acids Res.">
        <title>Proteogenomics produces comprehensive and highly accurate protein-coding gene annotation in a complete genome assembly of Malassezia sympodialis.</title>
        <authorList>
            <person name="Zhu Y."/>
            <person name="Engstroem P.G."/>
            <person name="Tellgren-Roth C."/>
            <person name="Baudo C.D."/>
            <person name="Kennell J.C."/>
            <person name="Sun S."/>
            <person name="Billmyre R.B."/>
            <person name="Schroeder M.S."/>
            <person name="Andersson A."/>
            <person name="Holm T."/>
            <person name="Sigurgeirsson B."/>
            <person name="Wu G."/>
            <person name="Sankaranarayanan S.R."/>
            <person name="Siddharthan R."/>
            <person name="Sanyal K."/>
            <person name="Lundeberg J."/>
            <person name="Nystedt B."/>
            <person name="Boekhout T."/>
            <person name="Dawson T.L. Jr."/>
            <person name="Heitman J."/>
            <person name="Scheynius A."/>
            <person name="Lehtioe J."/>
        </authorList>
    </citation>
    <scope>NUCLEOTIDE SEQUENCE [LARGE SCALE GENOMIC DNA]</scope>
    <source>
        <strain evidence="18">ATCC 42132</strain>
    </source>
</reference>
<comment type="similarity">
    <text evidence="14">Belongs to the helicase family. PIF1 subfamily.</text>
</comment>
<keyword evidence="12 14" id="KW-0413">Isomerase</keyword>
<dbReference type="InterPro" id="IPR048293">
    <property type="entry name" value="PIF1_RRM3_pfh1"/>
</dbReference>
<dbReference type="Pfam" id="PF21530">
    <property type="entry name" value="Pif1_2B_dom"/>
    <property type="match status" value="1"/>
</dbReference>
<evidence type="ECO:0000256" key="6">
    <source>
        <dbReference type="ARBA" id="ARBA00022806"/>
    </source>
</evidence>
<dbReference type="FunFam" id="3.40.50.300:FF:001226">
    <property type="entry name" value="ATP-dependent DNA helicase PIF1"/>
    <property type="match status" value="1"/>
</dbReference>
<evidence type="ECO:0000256" key="12">
    <source>
        <dbReference type="ARBA" id="ARBA00023235"/>
    </source>
</evidence>
<dbReference type="HAMAP" id="MF_03176">
    <property type="entry name" value="PIF1"/>
    <property type="match status" value="1"/>
</dbReference>
<evidence type="ECO:0000256" key="14">
    <source>
        <dbReference type="HAMAP-Rule" id="MF_03176"/>
    </source>
</evidence>
<gene>
    <name evidence="14" type="primary">PIF1</name>
    <name evidence="17" type="ORF">MSYG_4042</name>
</gene>
<evidence type="ECO:0000256" key="9">
    <source>
        <dbReference type="ARBA" id="ARBA00023128"/>
    </source>
</evidence>
<dbReference type="GO" id="GO:0043139">
    <property type="term" value="F:5'-3' DNA helicase activity"/>
    <property type="evidence" value="ECO:0007669"/>
    <property type="project" value="UniProtKB-UniRule"/>
</dbReference>
<dbReference type="EMBL" id="LT671827">
    <property type="protein sequence ID" value="SHO79692.1"/>
    <property type="molecule type" value="Genomic_DNA"/>
</dbReference>
<dbReference type="EC" id="5.6.2.3" evidence="14"/>
<accession>A0A1M8AB69</accession>
<organism evidence="17 18">
    <name type="scientific">Malassezia sympodialis (strain ATCC 42132)</name>
    <name type="common">Atopic eczema-associated yeast</name>
    <dbReference type="NCBI Taxonomy" id="1230383"/>
    <lineage>
        <taxon>Eukaryota</taxon>
        <taxon>Fungi</taxon>
        <taxon>Dikarya</taxon>
        <taxon>Basidiomycota</taxon>
        <taxon>Ustilaginomycotina</taxon>
        <taxon>Malasseziomycetes</taxon>
        <taxon>Malasseziales</taxon>
        <taxon>Malasseziaceae</taxon>
        <taxon>Malassezia</taxon>
    </lineage>
</organism>
<dbReference type="GO" id="GO:0006310">
    <property type="term" value="P:DNA recombination"/>
    <property type="evidence" value="ECO:0007669"/>
    <property type="project" value="UniProtKB-UniRule"/>
</dbReference>
<dbReference type="Proteomes" id="UP000186303">
    <property type="component" value="Chromosome 7"/>
</dbReference>
<dbReference type="OMA" id="SSAWESC"/>
<comment type="cofactor">
    <cofactor evidence="1 14">
        <name>Mg(2+)</name>
        <dbReference type="ChEBI" id="CHEBI:18420"/>
    </cofactor>
</comment>
<evidence type="ECO:0000256" key="7">
    <source>
        <dbReference type="ARBA" id="ARBA00022840"/>
    </source>
</evidence>
<dbReference type="VEuPathDB" id="FungiDB:MSYG_4042"/>
<name>A0A1M8AB69_MALS4</name>
<dbReference type="PANTHER" id="PTHR47642:SF5">
    <property type="entry name" value="ATP-DEPENDENT DNA HELICASE"/>
    <property type="match status" value="1"/>
</dbReference>
<evidence type="ECO:0000256" key="15">
    <source>
        <dbReference type="SAM" id="MobiDB-lite"/>
    </source>
</evidence>
<dbReference type="Gene3D" id="3.40.50.300">
    <property type="entry name" value="P-loop containing nucleotide triphosphate hydrolases"/>
    <property type="match status" value="1"/>
</dbReference>
<evidence type="ECO:0000256" key="2">
    <source>
        <dbReference type="ARBA" id="ARBA00004604"/>
    </source>
</evidence>
<keyword evidence="6 14" id="KW-0347">Helicase</keyword>
<evidence type="ECO:0000256" key="13">
    <source>
        <dbReference type="ARBA" id="ARBA00023242"/>
    </source>
</evidence>
<feature type="region of interest" description="Disordered" evidence="15">
    <location>
        <begin position="1"/>
        <end position="86"/>
    </location>
</feature>
<dbReference type="CDD" id="cd18809">
    <property type="entry name" value="SF1_C_RecD"/>
    <property type="match status" value="1"/>
</dbReference>
<evidence type="ECO:0000256" key="4">
    <source>
        <dbReference type="ARBA" id="ARBA00022763"/>
    </source>
</evidence>
<keyword evidence="18" id="KW-1185">Reference proteome</keyword>
<evidence type="ECO:0000256" key="1">
    <source>
        <dbReference type="ARBA" id="ARBA00001946"/>
    </source>
</evidence>
<protein>
    <recommendedName>
        <fullName evidence="14">ATP-dependent DNA helicase PIF1</fullName>
        <ecNumber evidence="14">5.6.2.3</ecNumber>
    </recommendedName>
    <alternativeName>
        <fullName evidence="14">DNA 5'-3' helicase PIF1</fullName>
    </alternativeName>
    <alternativeName>
        <fullName evidence="14">DNA repair and recombination helicase PIF1</fullName>
    </alternativeName>
</protein>
<feature type="domain" description="AAA+ ATPase" evidence="16">
    <location>
        <begin position="132"/>
        <end position="283"/>
    </location>
</feature>